<sequence>MAASETELLLRLQTEVLEAVARGDALRNIGTILCRAVERNAPGVKTSILLVDQAKRLYTLAAPNLPPSYCAAIDGLVATPVAGSCGTAAWRNEPVEVTDIASDPLWAEYKQLALPLGLLACWSSPVRNNAGQVVATFAFYYGEARGPTPLERKMVGTCLHLCALAIEHERVRAHSYRLAYFDVLTGLPNRAHFNMVLDERMAAGDPFGLILLDIDHLKLVNDSIGHAAGDALLRAVAERLRTVGSDILACRLGGDEMALLVSDCADHESLQRASDRIIEAASGMVTVDHQSIAAHVTLGGAVYGLDGTDPDTLIQNADVALYQAKQTHRGGYAGFRPDLRTAMVQRIAAVREIDAAITEKRILPFYQPIVRLDTGEIIGLEALARLQTAEGRIASAGEFHSAFADPRIAYELTGQMLDNVARDVRTWLDAEIPFQHVGVNVTTGDFQRGDLAERMADIFAYHNVPLRHVVLEVNESVFMGGNDQAVPHAVEELRAKGLLVALDDFGTGFASLTHLLSFPVDIIKIDRSFVEQLGVDQPGEVVVSAILDIAQRLDMRVVAEGIETARQSDILRQLGCTLGQGYLFSRPVSARDVTQLLRSFAQRLDQKSEDRLFSTSS</sequence>
<dbReference type="InterPro" id="IPR029787">
    <property type="entry name" value="Nucleotide_cyclase"/>
</dbReference>
<dbReference type="InterPro" id="IPR035919">
    <property type="entry name" value="EAL_sf"/>
</dbReference>
<dbReference type="CDD" id="cd01948">
    <property type="entry name" value="EAL"/>
    <property type="match status" value="1"/>
</dbReference>
<dbReference type="SUPFAM" id="SSF141868">
    <property type="entry name" value="EAL domain-like"/>
    <property type="match status" value="1"/>
</dbReference>
<evidence type="ECO:0000259" key="2">
    <source>
        <dbReference type="PROSITE" id="PS50887"/>
    </source>
</evidence>
<evidence type="ECO:0000313" key="4">
    <source>
        <dbReference type="Proteomes" id="UP000474802"/>
    </source>
</evidence>
<organism evidence="3 4">
    <name type="scientific">Devosia aurantiaca</name>
    <dbReference type="NCBI Taxonomy" id="2714858"/>
    <lineage>
        <taxon>Bacteria</taxon>
        <taxon>Pseudomonadati</taxon>
        <taxon>Pseudomonadota</taxon>
        <taxon>Alphaproteobacteria</taxon>
        <taxon>Hyphomicrobiales</taxon>
        <taxon>Devosiaceae</taxon>
        <taxon>Devosia</taxon>
    </lineage>
</organism>
<reference evidence="3 4" key="2">
    <citation type="submission" date="2020-03" db="EMBL/GenBank/DDBJ databases">
        <title>Devosia chinhatensis sp. nov., isolated from a hexachlorocyclohexane (HCH) dump site in India.</title>
        <authorList>
            <person name="Kumar M."/>
            <person name="Lal R."/>
        </authorList>
    </citation>
    <scope>NUCLEOTIDE SEQUENCE [LARGE SCALE GENOMIC DNA]</scope>
    <source>
        <strain evidence="3 4">H239</strain>
    </source>
</reference>
<dbReference type="EMBL" id="JAALFG010000001">
    <property type="protein sequence ID" value="NGP17313.1"/>
    <property type="molecule type" value="Genomic_DNA"/>
</dbReference>
<dbReference type="PROSITE" id="PS50887">
    <property type="entry name" value="GGDEF"/>
    <property type="match status" value="1"/>
</dbReference>
<dbReference type="NCBIfam" id="TIGR00254">
    <property type="entry name" value="GGDEF"/>
    <property type="match status" value="1"/>
</dbReference>
<dbReference type="InterPro" id="IPR050706">
    <property type="entry name" value="Cyclic-di-GMP_PDE-like"/>
</dbReference>
<dbReference type="PANTHER" id="PTHR33121:SF70">
    <property type="entry name" value="SIGNALING PROTEIN YKOW"/>
    <property type="match status" value="1"/>
</dbReference>
<dbReference type="CDD" id="cd01949">
    <property type="entry name" value="GGDEF"/>
    <property type="match status" value="1"/>
</dbReference>
<comment type="caution">
    <text evidence="3">The sequence shown here is derived from an EMBL/GenBank/DDBJ whole genome shotgun (WGS) entry which is preliminary data.</text>
</comment>
<dbReference type="InterPro" id="IPR012226">
    <property type="entry name" value="Diguanyl_cyclase/Pdiesterase"/>
</dbReference>
<dbReference type="InterPro" id="IPR001633">
    <property type="entry name" value="EAL_dom"/>
</dbReference>
<dbReference type="Proteomes" id="UP000474802">
    <property type="component" value="Unassembled WGS sequence"/>
</dbReference>
<dbReference type="PANTHER" id="PTHR33121">
    <property type="entry name" value="CYCLIC DI-GMP PHOSPHODIESTERASE PDEF"/>
    <property type="match status" value="1"/>
</dbReference>
<dbReference type="Gene3D" id="3.30.450.40">
    <property type="match status" value="1"/>
</dbReference>
<dbReference type="Gene3D" id="3.30.70.270">
    <property type="match status" value="1"/>
</dbReference>
<dbReference type="InterPro" id="IPR000160">
    <property type="entry name" value="GGDEF_dom"/>
</dbReference>
<dbReference type="Gene3D" id="3.20.20.450">
    <property type="entry name" value="EAL domain"/>
    <property type="match status" value="1"/>
</dbReference>
<dbReference type="Pfam" id="PF00990">
    <property type="entry name" value="GGDEF"/>
    <property type="match status" value="1"/>
</dbReference>
<evidence type="ECO:0000313" key="3">
    <source>
        <dbReference type="EMBL" id="NGP17313.1"/>
    </source>
</evidence>
<dbReference type="PIRSF" id="PIRSF005925">
    <property type="entry name" value="Dos"/>
    <property type="match status" value="1"/>
</dbReference>
<protein>
    <submittedName>
        <fullName evidence="3">EAL domain-containing protein</fullName>
    </submittedName>
</protein>
<reference evidence="3 4" key="1">
    <citation type="submission" date="2020-02" db="EMBL/GenBank/DDBJ databases">
        <authorList>
            <person name="Khan S.A."/>
            <person name="Jeon C.O."/>
            <person name="Chun B.H."/>
        </authorList>
    </citation>
    <scope>NUCLEOTIDE SEQUENCE [LARGE SCALE GENOMIC DNA]</scope>
    <source>
        <strain evidence="3 4">H239</strain>
    </source>
</reference>
<dbReference type="SUPFAM" id="SSF55073">
    <property type="entry name" value="Nucleotide cyclase"/>
    <property type="match status" value="1"/>
</dbReference>
<dbReference type="Pfam" id="PF13185">
    <property type="entry name" value="GAF_2"/>
    <property type="match status" value="1"/>
</dbReference>
<feature type="domain" description="EAL" evidence="1">
    <location>
        <begin position="346"/>
        <end position="601"/>
    </location>
</feature>
<dbReference type="PROSITE" id="PS50883">
    <property type="entry name" value="EAL"/>
    <property type="match status" value="1"/>
</dbReference>
<keyword evidence="4" id="KW-1185">Reference proteome</keyword>
<evidence type="ECO:0000259" key="1">
    <source>
        <dbReference type="PROSITE" id="PS50883"/>
    </source>
</evidence>
<feature type="domain" description="GGDEF" evidence="2">
    <location>
        <begin position="205"/>
        <end position="337"/>
    </location>
</feature>
<dbReference type="InterPro" id="IPR003018">
    <property type="entry name" value="GAF"/>
</dbReference>
<dbReference type="SMART" id="SM00267">
    <property type="entry name" value="GGDEF"/>
    <property type="match status" value="1"/>
</dbReference>
<dbReference type="RefSeq" id="WP_164533510.1">
    <property type="nucleotide sequence ID" value="NZ_JAALFG010000001.1"/>
</dbReference>
<dbReference type="AlphaFoldDB" id="A0A6M1SSC5"/>
<dbReference type="SUPFAM" id="SSF55781">
    <property type="entry name" value="GAF domain-like"/>
    <property type="match status" value="1"/>
</dbReference>
<dbReference type="SMART" id="SM00052">
    <property type="entry name" value="EAL"/>
    <property type="match status" value="1"/>
</dbReference>
<dbReference type="InterPro" id="IPR043128">
    <property type="entry name" value="Rev_trsase/Diguanyl_cyclase"/>
</dbReference>
<accession>A0A6M1SSC5</accession>
<dbReference type="Pfam" id="PF00563">
    <property type="entry name" value="EAL"/>
    <property type="match status" value="1"/>
</dbReference>
<proteinExistence type="predicted"/>
<name>A0A6M1SSC5_9HYPH</name>
<dbReference type="InterPro" id="IPR029016">
    <property type="entry name" value="GAF-like_dom_sf"/>
</dbReference>
<gene>
    <name evidence="3" type="ORF">G5575_06175</name>
</gene>
<dbReference type="GO" id="GO:0071111">
    <property type="term" value="F:cyclic-guanylate-specific phosphodiesterase activity"/>
    <property type="evidence" value="ECO:0007669"/>
    <property type="project" value="InterPro"/>
</dbReference>